<dbReference type="EMBL" id="CADEHS020000552">
    <property type="protein sequence ID" value="CAG9953969.1"/>
    <property type="molecule type" value="Genomic_DNA"/>
</dbReference>
<sequence length="463" mass="52115">MPETDILDWLQTVSDSLGLTSPAVDCQLRKDIDNPARKRQRLNPPTPDTSQSNMDSADQDTSPSKRGWADGDYEERTPRAPSDNTRRFKVPRSESSLSQPSSSSRSQHGSGYSSPTKQLNQLAHDPRGVVVRDLLTLFPKPPELATLLNKIQHISRGRGILPTSHRQSFDALDTRSEAYHDWGWVQEGSLSDMHFSDQRQDLGPTPPTDIVQRILYQANFCSNNGSSEADWNTEVHHRLLEASLRPLEGVGKAQLIDFSTTASIIPSYHANRLQHKKVDFCLYIEPKCDSDCPRVSQKIEELAATLPHQAFNHTGLPTLNTRPIALSIETKKSGEGWENAKLQMGIWNAAHWEFLQSLLRLKGQLPTPNKEHTAPEDKEVPSSSSTQQQLPLYLPGIIIQGHDWHLIITTREDGKTLFWHKVTFGSTSSSMGIYQIICTLQLLRQWAKNDYWSWLCAVVMDGD</sequence>
<evidence type="ECO:0000313" key="2">
    <source>
        <dbReference type="Proteomes" id="UP000836387"/>
    </source>
</evidence>
<organism evidence="1 2">
    <name type="scientific">Clonostachys rosea f. rosea IK726</name>
    <dbReference type="NCBI Taxonomy" id="1349383"/>
    <lineage>
        <taxon>Eukaryota</taxon>
        <taxon>Fungi</taxon>
        <taxon>Dikarya</taxon>
        <taxon>Ascomycota</taxon>
        <taxon>Pezizomycotina</taxon>
        <taxon>Sordariomycetes</taxon>
        <taxon>Hypocreomycetidae</taxon>
        <taxon>Hypocreales</taxon>
        <taxon>Bionectriaceae</taxon>
        <taxon>Clonostachys</taxon>
    </lineage>
</organism>
<dbReference type="Proteomes" id="UP000836387">
    <property type="component" value="Unassembled WGS sequence"/>
</dbReference>
<reference evidence="1" key="1">
    <citation type="submission" date="2020-04" db="EMBL/GenBank/DDBJ databases">
        <authorList>
            <person name="Broberg M."/>
        </authorList>
    </citation>
    <scope>NUCLEOTIDE SEQUENCE</scope>
</reference>
<evidence type="ECO:0000313" key="1">
    <source>
        <dbReference type="EMBL" id="CAG9953969.1"/>
    </source>
</evidence>
<proteinExistence type="predicted"/>
<name>A0ACA9ULL9_BIOOC</name>
<keyword evidence="2" id="KW-1185">Reference proteome</keyword>
<accession>A0ACA9ULL9</accession>
<reference evidence="1" key="2">
    <citation type="submission" date="2021-10" db="EMBL/GenBank/DDBJ databases">
        <authorList>
            <person name="Piombo E."/>
        </authorList>
    </citation>
    <scope>NUCLEOTIDE SEQUENCE</scope>
</reference>
<protein>
    <submittedName>
        <fullName evidence="1">Uncharacterized protein</fullName>
    </submittedName>
</protein>
<gene>
    <name evidence="1" type="ORF">CRV2_00018799</name>
</gene>
<comment type="caution">
    <text evidence="1">The sequence shown here is derived from an EMBL/GenBank/DDBJ whole genome shotgun (WGS) entry which is preliminary data.</text>
</comment>